<keyword evidence="1" id="KW-0812">Transmembrane</keyword>
<sequence>MEARGWPQADTISWSCPKFTLVVLVLNLCYASVGAVTSSYIFCQFQSTSLTRYYRGLSNHWLSLWAISELGMEAFRFIHYWPAHIQFMKDLEVAS</sequence>
<evidence type="ECO:0000313" key="2">
    <source>
        <dbReference type="EMBL" id="KAF9672082.1"/>
    </source>
</evidence>
<keyword evidence="3" id="KW-1185">Reference proteome</keyword>
<comment type="caution">
    <text evidence="2">The sequence shown here is derived from an EMBL/GenBank/DDBJ whole genome shotgun (WGS) entry which is preliminary data.</text>
</comment>
<name>A0A835MMJ2_9ROSI</name>
<protein>
    <submittedName>
        <fullName evidence="2">Uncharacterized protein</fullName>
    </submittedName>
</protein>
<evidence type="ECO:0000256" key="1">
    <source>
        <dbReference type="SAM" id="Phobius"/>
    </source>
</evidence>
<accession>A0A835MMJ2</accession>
<organism evidence="2 3">
    <name type="scientific">Salix dunnii</name>
    <dbReference type="NCBI Taxonomy" id="1413687"/>
    <lineage>
        <taxon>Eukaryota</taxon>
        <taxon>Viridiplantae</taxon>
        <taxon>Streptophyta</taxon>
        <taxon>Embryophyta</taxon>
        <taxon>Tracheophyta</taxon>
        <taxon>Spermatophyta</taxon>
        <taxon>Magnoliopsida</taxon>
        <taxon>eudicotyledons</taxon>
        <taxon>Gunneridae</taxon>
        <taxon>Pentapetalae</taxon>
        <taxon>rosids</taxon>
        <taxon>fabids</taxon>
        <taxon>Malpighiales</taxon>
        <taxon>Salicaceae</taxon>
        <taxon>Saliceae</taxon>
        <taxon>Salix</taxon>
    </lineage>
</organism>
<keyword evidence="1" id="KW-1133">Transmembrane helix</keyword>
<proteinExistence type="predicted"/>
<gene>
    <name evidence="2" type="ORF">SADUNF_Sadunf11G0003800</name>
</gene>
<reference evidence="2 3" key="1">
    <citation type="submission" date="2020-10" db="EMBL/GenBank/DDBJ databases">
        <title>Plant Genome Project.</title>
        <authorList>
            <person name="Zhang R.-G."/>
        </authorList>
    </citation>
    <scope>NUCLEOTIDE SEQUENCE [LARGE SCALE GENOMIC DNA]</scope>
    <source>
        <strain evidence="2">FAFU-HL-1</strain>
        <tissue evidence="2">Leaf</tissue>
    </source>
</reference>
<evidence type="ECO:0000313" key="3">
    <source>
        <dbReference type="Proteomes" id="UP000657918"/>
    </source>
</evidence>
<keyword evidence="1" id="KW-0472">Membrane</keyword>
<dbReference type="EMBL" id="JADGMS010000011">
    <property type="protein sequence ID" value="KAF9672082.1"/>
    <property type="molecule type" value="Genomic_DNA"/>
</dbReference>
<dbReference type="AlphaFoldDB" id="A0A835MMJ2"/>
<dbReference type="Proteomes" id="UP000657918">
    <property type="component" value="Chromosome 11"/>
</dbReference>
<feature type="transmembrane region" description="Helical" evidence="1">
    <location>
        <begin position="21"/>
        <end position="42"/>
    </location>
</feature>